<dbReference type="Gene3D" id="2.40.360.20">
    <property type="match status" value="1"/>
</dbReference>
<protein>
    <recommendedName>
        <fullName evidence="2">DUF3108 domain-containing protein</fullName>
    </recommendedName>
</protein>
<proteinExistence type="predicted"/>
<comment type="caution">
    <text evidence="1">The sequence shown here is derived from an EMBL/GenBank/DDBJ whole genome shotgun (WGS) entry which is preliminary data.</text>
</comment>
<evidence type="ECO:0000313" key="1">
    <source>
        <dbReference type="EMBL" id="HHR48220.1"/>
    </source>
</evidence>
<reference evidence="1" key="1">
    <citation type="journal article" date="2020" name="mSystems">
        <title>Genome- and Community-Level Interaction Insights into Carbon Utilization and Element Cycling Functions of Hydrothermarchaeota in Hydrothermal Sediment.</title>
        <authorList>
            <person name="Zhou Z."/>
            <person name="Liu Y."/>
            <person name="Xu W."/>
            <person name="Pan J."/>
            <person name="Luo Z.H."/>
            <person name="Li M."/>
        </authorList>
    </citation>
    <scope>NUCLEOTIDE SEQUENCE [LARGE SCALE GENOMIC DNA]</scope>
    <source>
        <strain evidence="1">SpSt-791</strain>
    </source>
</reference>
<dbReference type="AlphaFoldDB" id="A0A7V5XZ41"/>
<gene>
    <name evidence="1" type="ORF">ENV79_01035</name>
</gene>
<dbReference type="EMBL" id="DTHS01000011">
    <property type="protein sequence ID" value="HHR48220.1"/>
    <property type="molecule type" value="Genomic_DNA"/>
</dbReference>
<sequence length="217" mass="26071">MRYFKFLTLMFIFIFFFSCHKKEQVINPNAKDYFPLATGNYWEYKVRYFEIEGSDTTEYEESDTVRIEVGEKRPIKGKEYFYVDVDNYVRTEDEFILILACDLSYEDTLFYHTHIQDGDPWYVKGDEWESGIPPYVARYVGKEVINLPVGSFDCIKIEYYNRDLLSWFYFMEGDHYDSISFWFGKGVGIVKINGETVYEEDEKDVLQWELINYKVKK</sequence>
<organism evidence="1">
    <name type="scientific">candidate division WOR-3 bacterium</name>
    <dbReference type="NCBI Taxonomy" id="2052148"/>
    <lineage>
        <taxon>Bacteria</taxon>
        <taxon>Bacteria division WOR-3</taxon>
    </lineage>
</organism>
<accession>A0A7V5XZ41</accession>
<name>A0A7V5XZ41_UNCW3</name>
<dbReference type="PROSITE" id="PS51257">
    <property type="entry name" value="PROKAR_LIPOPROTEIN"/>
    <property type="match status" value="1"/>
</dbReference>
<evidence type="ECO:0008006" key="2">
    <source>
        <dbReference type="Google" id="ProtNLM"/>
    </source>
</evidence>